<dbReference type="VEuPathDB" id="MicrosporidiaDB:CWI36_0095p0030"/>
<name>A0A4Q9KWP0_9MICR</name>
<dbReference type="VEuPathDB" id="MicrosporidiaDB:CWI39_2399p0010"/>
<dbReference type="EMBL" id="PIXR01002399">
    <property type="protein sequence ID" value="TBT98519.1"/>
    <property type="molecule type" value="Genomic_DNA"/>
</dbReference>
<comment type="caution">
    <text evidence="1">The sequence shown here is derived from an EMBL/GenBank/DDBJ whole genome shotgun (WGS) entry which is preliminary data.</text>
</comment>
<organism evidence="1 2">
    <name type="scientific">Hamiltosporidium magnivora</name>
    <dbReference type="NCBI Taxonomy" id="148818"/>
    <lineage>
        <taxon>Eukaryota</taxon>
        <taxon>Fungi</taxon>
        <taxon>Fungi incertae sedis</taxon>
        <taxon>Microsporidia</taxon>
        <taxon>Dubosqiidae</taxon>
        <taxon>Hamiltosporidium</taxon>
    </lineage>
</organism>
<protein>
    <submittedName>
        <fullName evidence="1">Uncharacterized protein</fullName>
    </submittedName>
</protein>
<proteinExistence type="predicted"/>
<evidence type="ECO:0000313" key="2">
    <source>
        <dbReference type="Proteomes" id="UP000293045"/>
    </source>
</evidence>
<dbReference type="Proteomes" id="UP000293045">
    <property type="component" value="Unassembled WGS sequence"/>
</dbReference>
<accession>A0A4Q9KWP0</accession>
<reference evidence="1 2" key="1">
    <citation type="submission" date="2017-12" db="EMBL/GenBank/DDBJ databases">
        <authorList>
            <person name="Pombert J.-F."/>
            <person name="Haag K.L."/>
            <person name="Ebert D."/>
        </authorList>
    </citation>
    <scope>NUCLEOTIDE SEQUENCE [LARGE SCALE GENOMIC DNA]</scope>
    <source>
        <strain evidence="1">IL-BN-2</strain>
    </source>
</reference>
<dbReference type="AlphaFoldDB" id="A0A4Q9KWP0"/>
<evidence type="ECO:0000313" key="1">
    <source>
        <dbReference type="EMBL" id="TBT98519.1"/>
    </source>
</evidence>
<sequence>MFNVTKFIMLNILKHVFIENTNPSVFMNNDQPFVNIFDTIEEVKDETFSKRTNINNISEEIPLEEISYKIDGWFDDSIHGLQFNPNTQFTR</sequence>
<gene>
    <name evidence="1" type="ORF">CWI39_2399p0010</name>
</gene>